<accession>A0A3R8KXV7</accession>
<sequence>MEKIRVEHKVRAQGVFMTIYYSMKQILRSPVKSTLFLLLSGVSAFLLTLGGNLWAVNLAMLEEFEEIFVTVGTVEQKIDHVETYKIWDAETDDRYDQRAVHGKRISDEVMDFEGAGYILEAKQRPSFGALVDQRVMGSVYDSLIVEAAPVESGRADESFPMRAEKVLAGDEAVLKEGDIFYICDHYREEPRSFEAGTTYIMTLGHVNEVHGSRVEHIAPEDRVPEYMPDNSVASYQFTMDRELIYDAVAEAEDETAFDVVTEGFYETARGRRWLELVRSFDCQAYTIPVTPVDKTLLLMPFYWKEAQISKGRDITEEEYAEGKPVCLISSELSLVLRKEVGDRLALPLYYATYSEVSKMGIQAASVLNAQGKVYPVFDEQEYEIVGIYTAASGARNGYEMGRHQVVVPWNAIPENCWADNIAGNGPMRGFNTSFQIPNGTIGDFMAAWEKQGVEGLEIRFYDRGYSDLKNGIESRKLMAVIFLTGGCVLAVLILCFFSHLFITGQRGRIAVERLLGQTKRQCALSLLTGFFLLAAAGTGAGCGAGQMATGRAVKAAEQTTEFDAAFSNAVIVQTDTKENMLPAAKEKHGPGAAAAGIGMLLGAALIGFGVMRQELKKEPLKMLGEMEE</sequence>
<evidence type="ECO:0000256" key="1">
    <source>
        <dbReference type="ARBA" id="ARBA00004651"/>
    </source>
</evidence>
<evidence type="ECO:0000259" key="7">
    <source>
        <dbReference type="Pfam" id="PF02687"/>
    </source>
</evidence>
<dbReference type="Pfam" id="PF02687">
    <property type="entry name" value="FtsX"/>
    <property type="match status" value="1"/>
</dbReference>
<organism evidence="8 9">
    <name type="scientific">Schaedlerella arabinosiphila</name>
    <dbReference type="NCBI Taxonomy" id="2044587"/>
    <lineage>
        <taxon>Bacteria</taxon>
        <taxon>Bacillati</taxon>
        <taxon>Bacillota</taxon>
        <taxon>Clostridia</taxon>
        <taxon>Lachnospirales</taxon>
        <taxon>Lachnospiraceae</taxon>
        <taxon>Schaedlerella</taxon>
    </lineage>
</organism>
<dbReference type="GO" id="GO:0005886">
    <property type="term" value="C:plasma membrane"/>
    <property type="evidence" value="ECO:0007669"/>
    <property type="project" value="UniProtKB-SubCell"/>
</dbReference>
<feature type="transmembrane region" description="Helical" evidence="6">
    <location>
        <begin position="591"/>
        <end position="611"/>
    </location>
</feature>
<dbReference type="EMBL" id="RHJS01000002">
    <property type="protein sequence ID" value="RRK30730.1"/>
    <property type="molecule type" value="Genomic_DNA"/>
</dbReference>
<keyword evidence="2" id="KW-1003">Cell membrane</keyword>
<feature type="transmembrane region" description="Helical" evidence="6">
    <location>
        <begin position="523"/>
        <end position="548"/>
    </location>
</feature>
<evidence type="ECO:0000256" key="4">
    <source>
        <dbReference type="ARBA" id="ARBA00022989"/>
    </source>
</evidence>
<reference evidence="8" key="1">
    <citation type="submission" date="2018-10" db="EMBL/GenBank/DDBJ databases">
        <title>Schaedlerella arabinophila gen. nov. sp. nov., isolated from the mouse intestinal tract and comparative analysis with the genome of the closely related altered Schaedler flora strain ASF502.</title>
        <authorList>
            <person name="Miyake S."/>
            <person name="Soh M."/>
            <person name="Seedorf H."/>
        </authorList>
    </citation>
    <scope>NUCLEOTIDE SEQUENCE [LARGE SCALE GENOMIC DNA]</scope>
    <source>
        <strain evidence="8">DSM 106076</strain>
    </source>
</reference>
<comment type="subcellular location">
    <subcellularLocation>
        <location evidence="1">Cell membrane</location>
        <topology evidence="1">Multi-pass membrane protein</topology>
    </subcellularLocation>
</comment>
<keyword evidence="9" id="KW-1185">Reference proteome</keyword>
<dbReference type="RefSeq" id="WP_125126526.1">
    <property type="nucleotide sequence ID" value="NZ_RHJS01000002.1"/>
</dbReference>
<protein>
    <submittedName>
        <fullName evidence="8">ABC transporter permease</fullName>
    </submittedName>
</protein>
<evidence type="ECO:0000256" key="2">
    <source>
        <dbReference type="ARBA" id="ARBA00022475"/>
    </source>
</evidence>
<feature type="transmembrane region" description="Helical" evidence="6">
    <location>
        <begin position="477"/>
        <end position="502"/>
    </location>
</feature>
<dbReference type="AlphaFoldDB" id="A0A3R8KXV7"/>
<keyword evidence="5 6" id="KW-0472">Membrane</keyword>
<comment type="caution">
    <text evidence="8">The sequence shown here is derived from an EMBL/GenBank/DDBJ whole genome shotgun (WGS) entry which is preliminary data.</text>
</comment>
<evidence type="ECO:0000256" key="3">
    <source>
        <dbReference type="ARBA" id="ARBA00022692"/>
    </source>
</evidence>
<keyword evidence="3 6" id="KW-0812">Transmembrane</keyword>
<feature type="domain" description="ABC3 transporter permease C-terminal" evidence="7">
    <location>
        <begin position="481"/>
        <end position="558"/>
    </location>
</feature>
<evidence type="ECO:0000313" key="8">
    <source>
        <dbReference type="EMBL" id="RRK30730.1"/>
    </source>
</evidence>
<gene>
    <name evidence="8" type="ORF">EBB54_04545</name>
</gene>
<evidence type="ECO:0000256" key="5">
    <source>
        <dbReference type="ARBA" id="ARBA00023136"/>
    </source>
</evidence>
<proteinExistence type="predicted"/>
<dbReference type="Proteomes" id="UP000274920">
    <property type="component" value="Unassembled WGS sequence"/>
</dbReference>
<name>A0A3R8KXV7_9FIRM</name>
<evidence type="ECO:0000313" key="9">
    <source>
        <dbReference type="Proteomes" id="UP000274920"/>
    </source>
</evidence>
<keyword evidence="4 6" id="KW-1133">Transmembrane helix</keyword>
<dbReference type="InterPro" id="IPR003838">
    <property type="entry name" value="ABC3_permease_C"/>
</dbReference>
<evidence type="ECO:0000256" key="6">
    <source>
        <dbReference type="SAM" id="Phobius"/>
    </source>
</evidence>